<dbReference type="PANTHER" id="PTHR17224:SF1">
    <property type="entry name" value="PEPTIDYL-TRNA HYDROLASE"/>
    <property type="match status" value="1"/>
</dbReference>
<dbReference type="SUPFAM" id="SSF53178">
    <property type="entry name" value="Peptidyl-tRNA hydrolase-like"/>
    <property type="match status" value="1"/>
</dbReference>
<evidence type="ECO:0000313" key="11">
    <source>
        <dbReference type="EMBL" id="SFD73090.1"/>
    </source>
</evidence>
<sequence length="186" mass="20910">MKCIVGLGNPGKKYSQTRHNVGFMVIDALVGRHNWNLKKDKFNGQSVVETVDGEKIVLLKPQTYMNLSGESVRPLLDFYQIEPENMLVIYDDLDLPAGKIRLRQKGGHGGHNGIRSIIDHTGTKEFKRLRIGIGRPGTAMPVVDYVLKPFSKEQREDVAASIENSADACEKWIQAPFDVVMNDFNR</sequence>
<evidence type="ECO:0000256" key="3">
    <source>
        <dbReference type="ARBA" id="ARBA00022801"/>
    </source>
</evidence>
<evidence type="ECO:0000256" key="5">
    <source>
        <dbReference type="ARBA" id="ARBA00038063"/>
    </source>
</evidence>
<evidence type="ECO:0000256" key="1">
    <source>
        <dbReference type="ARBA" id="ARBA00013260"/>
    </source>
</evidence>
<dbReference type="HAMAP" id="MF_00083">
    <property type="entry name" value="Pept_tRNA_hydro_bact"/>
    <property type="match status" value="1"/>
</dbReference>
<reference evidence="12" key="1">
    <citation type="submission" date="2016-10" db="EMBL/GenBank/DDBJ databases">
        <authorList>
            <person name="Varghese N."/>
            <person name="Submissions S."/>
        </authorList>
    </citation>
    <scope>NUCLEOTIDE SEQUENCE [LARGE SCALE GENOMIC DNA]</scope>
    <source>
        <strain evidence="12">DSM 22530</strain>
    </source>
</reference>
<comment type="similarity">
    <text evidence="5 8 10">Belongs to the PTH family.</text>
</comment>
<dbReference type="GO" id="GO:0000049">
    <property type="term" value="F:tRNA binding"/>
    <property type="evidence" value="ECO:0007669"/>
    <property type="project" value="UniProtKB-UniRule"/>
</dbReference>
<dbReference type="GO" id="GO:0004045">
    <property type="term" value="F:peptidyl-tRNA hydrolase activity"/>
    <property type="evidence" value="ECO:0007669"/>
    <property type="project" value="UniProtKB-UniRule"/>
</dbReference>
<dbReference type="PROSITE" id="PS01196">
    <property type="entry name" value="PEPT_TRNA_HYDROL_2"/>
    <property type="match status" value="1"/>
</dbReference>
<dbReference type="STRING" id="640948.SAMN05216238_103328"/>
<evidence type="ECO:0000256" key="2">
    <source>
        <dbReference type="ARBA" id="ARBA00022555"/>
    </source>
</evidence>
<protein>
    <recommendedName>
        <fullName evidence="7 8">Peptidyl-tRNA hydrolase</fullName>
        <shortName evidence="8">Pth</shortName>
        <ecNumber evidence="1 8">3.1.1.29</ecNumber>
    </recommendedName>
</protein>
<keyword evidence="3 8" id="KW-0378">Hydrolase</keyword>
<keyword evidence="8" id="KW-0963">Cytoplasm</keyword>
<dbReference type="EC" id="3.1.1.29" evidence="1 8"/>
<organism evidence="11 12">
    <name type="scientific">Lentibacillus persicus</name>
    <dbReference type="NCBI Taxonomy" id="640948"/>
    <lineage>
        <taxon>Bacteria</taxon>
        <taxon>Bacillati</taxon>
        <taxon>Bacillota</taxon>
        <taxon>Bacilli</taxon>
        <taxon>Bacillales</taxon>
        <taxon>Bacillaceae</taxon>
        <taxon>Lentibacillus</taxon>
    </lineage>
</organism>
<evidence type="ECO:0000313" key="12">
    <source>
        <dbReference type="Proteomes" id="UP000199474"/>
    </source>
</evidence>
<dbReference type="InterPro" id="IPR036416">
    <property type="entry name" value="Pept_tRNA_hydro_sf"/>
</dbReference>
<comment type="function">
    <text evidence="8">Catalyzes the release of premature peptidyl moieties from peptidyl-tRNA molecules trapped in stalled 50S ribosomal subunits, and thus maintains levels of free tRNAs and 50S ribosomes.</text>
</comment>
<dbReference type="Pfam" id="PF01195">
    <property type="entry name" value="Pept_tRNA_hydro"/>
    <property type="match status" value="1"/>
</dbReference>
<dbReference type="PROSITE" id="PS01195">
    <property type="entry name" value="PEPT_TRNA_HYDROL_1"/>
    <property type="match status" value="1"/>
</dbReference>
<dbReference type="CDD" id="cd00462">
    <property type="entry name" value="PTH"/>
    <property type="match status" value="1"/>
</dbReference>
<dbReference type="PANTHER" id="PTHR17224">
    <property type="entry name" value="PEPTIDYL-TRNA HYDROLASE"/>
    <property type="match status" value="1"/>
</dbReference>
<dbReference type="EMBL" id="FOMR01000003">
    <property type="protein sequence ID" value="SFD73090.1"/>
    <property type="molecule type" value="Genomic_DNA"/>
</dbReference>
<feature type="site" description="Discriminates between blocked and unblocked aminoacyl-tRNA" evidence="8">
    <location>
        <position position="9"/>
    </location>
</feature>
<feature type="binding site" evidence="8">
    <location>
        <position position="66"/>
    </location>
    <ligand>
        <name>tRNA</name>
        <dbReference type="ChEBI" id="CHEBI:17843"/>
    </ligand>
</feature>
<feature type="binding site" evidence="8">
    <location>
        <position position="64"/>
    </location>
    <ligand>
        <name>tRNA</name>
        <dbReference type="ChEBI" id="CHEBI:17843"/>
    </ligand>
</feature>
<dbReference type="InterPro" id="IPR018171">
    <property type="entry name" value="Pept_tRNA_hydro_CS"/>
</dbReference>
<name>A0A1I1UYK1_9BACI</name>
<dbReference type="Gene3D" id="3.40.50.1470">
    <property type="entry name" value="Peptidyl-tRNA hydrolase"/>
    <property type="match status" value="1"/>
</dbReference>
<comment type="subunit">
    <text evidence="8">Monomer.</text>
</comment>
<evidence type="ECO:0000256" key="8">
    <source>
        <dbReference type="HAMAP-Rule" id="MF_00083"/>
    </source>
</evidence>
<keyword evidence="2 8" id="KW-0820">tRNA-binding</keyword>
<evidence type="ECO:0000256" key="7">
    <source>
        <dbReference type="ARBA" id="ARBA00050038"/>
    </source>
</evidence>
<dbReference type="NCBIfam" id="TIGR00447">
    <property type="entry name" value="pth"/>
    <property type="match status" value="1"/>
</dbReference>
<dbReference type="GO" id="GO:0006515">
    <property type="term" value="P:protein quality control for misfolded or incompletely synthesized proteins"/>
    <property type="evidence" value="ECO:0007669"/>
    <property type="project" value="UniProtKB-UniRule"/>
</dbReference>
<comment type="catalytic activity">
    <reaction evidence="6 8 9">
        <text>an N-acyl-L-alpha-aminoacyl-tRNA + H2O = an N-acyl-L-amino acid + a tRNA + H(+)</text>
        <dbReference type="Rhea" id="RHEA:54448"/>
        <dbReference type="Rhea" id="RHEA-COMP:10123"/>
        <dbReference type="Rhea" id="RHEA-COMP:13883"/>
        <dbReference type="ChEBI" id="CHEBI:15377"/>
        <dbReference type="ChEBI" id="CHEBI:15378"/>
        <dbReference type="ChEBI" id="CHEBI:59874"/>
        <dbReference type="ChEBI" id="CHEBI:78442"/>
        <dbReference type="ChEBI" id="CHEBI:138191"/>
        <dbReference type="EC" id="3.1.1.29"/>
    </reaction>
</comment>
<comment type="function">
    <text evidence="8">Hydrolyzes ribosome-free peptidyl-tRNAs (with 1 or more amino acids incorporated), which drop off the ribosome during protein synthesis, or as a result of ribosome stalling.</text>
</comment>
<dbReference type="GO" id="GO:0005737">
    <property type="term" value="C:cytoplasm"/>
    <property type="evidence" value="ECO:0007669"/>
    <property type="project" value="UniProtKB-SubCell"/>
</dbReference>
<evidence type="ECO:0000256" key="9">
    <source>
        <dbReference type="RuleBase" id="RU000673"/>
    </source>
</evidence>
<feature type="binding site" evidence="8">
    <location>
        <position position="14"/>
    </location>
    <ligand>
        <name>tRNA</name>
        <dbReference type="ChEBI" id="CHEBI:17843"/>
    </ligand>
</feature>
<dbReference type="AlphaFoldDB" id="A0A1I1UYK1"/>
<proteinExistence type="inferred from homology"/>
<dbReference type="RefSeq" id="WP_090083065.1">
    <property type="nucleotide sequence ID" value="NZ_FOMR01000003.1"/>
</dbReference>
<evidence type="ECO:0000256" key="10">
    <source>
        <dbReference type="RuleBase" id="RU004320"/>
    </source>
</evidence>
<feature type="site" description="Stabilizes the basic form of H active site to accept a proton" evidence="8">
    <location>
        <position position="91"/>
    </location>
</feature>
<evidence type="ECO:0000256" key="6">
    <source>
        <dbReference type="ARBA" id="ARBA00048707"/>
    </source>
</evidence>
<dbReference type="FunFam" id="3.40.50.1470:FF:000001">
    <property type="entry name" value="Peptidyl-tRNA hydrolase"/>
    <property type="match status" value="1"/>
</dbReference>
<accession>A0A1I1UYK1</accession>
<dbReference type="GO" id="GO:0072344">
    <property type="term" value="P:rescue of stalled ribosome"/>
    <property type="evidence" value="ECO:0007669"/>
    <property type="project" value="UniProtKB-UniRule"/>
</dbReference>
<dbReference type="InterPro" id="IPR001328">
    <property type="entry name" value="Pept_tRNA_hydro"/>
</dbReference>
<feature type="binding site" evidence="8">
    <location>
        <position position="112"/>
    </location>
    <ligand>
        <name>tRNA</name>
        <dbReference type="ChEBI" id="CHEBI:17843"/>
    </ligand>
</feature>
<dbReference type="Proteomes" id="UP000199474">
    <property type="component" value="Unassembled WGS sequence"/>
</dbReference>
<feature type="active site" description="Proton acceptor" evidence="8">
    <location>
        <position position="19"/>
    </location>
</feature>
<keyword evidence="4 8" id="KW-0694">RNA-binding</keyword>
<gene>
    <name evidence="8" type="primary">pth</name>
    <name evidence="11" type="ORF">SAMN05216238_103328</name>
</gene>
<evidence type="ECO:0000256" key="4">
    <source>
        <dbReference type="ARBA" id="ARBA00022884"/>
    </source>
</evidence>
<dbReference type="OrthoDB" id="9800507at2"/>
<keyword evidence="12" id="KW-1185">Reference proteome</keyword>
<comment type="subcellular location">
    <subcellularLocation>
        <location evidence="8">Cytoplasm</location>
    </subcellularLocation>
</comment>